<feature type="transmembrane region" description="Helical" evidence="6">
    <location>
        <begin position="237"/>
        <end position="255"/>
    </location>
</feature>
<feature type="transmembrane region" description="Helical" evidence="6">
    <location>
        <begin position="208"/>
        <end position="230"/>
    </location>
</feature>
<feature type="transmembrane region" description="Helical" evidence="6">
    <location>
        <begin position="423"/>
        <end position="442"/>
    </location>
</feature>
<dbReference type="EMBL" id="BMQB01000004">
    <property type="protein sequence ID" value="GGJ92751.1"/>
    <property type="molecule type" value="Genomic_DNA"/>
</dbReference>
<reference evidence="7" key="1">
    <citation type="journal article" date="2014" name="Int. J. Syst. Evol. Microbiol.">
        <title>Complete genome sequence of Corynebacterium casei LMG S-19264T (=DSM 44701T), isolated from a smear-ripened cheese.</title>
        <authorList>
            <consortium name="US DOE Joint Genome Institute (JGI-PGF)"/>
            <person name="Walter F."/>
            <person name="Albersmeier A."/>
            <person name="Kalinowski J."/>
            <person name="Ruckert C."/>
        </authorList>
    </citation>
    <scope>NUCLEOTIDE SEQUENCE</scope>
    <source>
        <strain evidence="7">JCM 3090</strain>
    </source>
</reference>
<dbReference type="GO" id="GO:0005886">
    <property type="term" value="C:plasma membrane"/>
    <property type="evidence" value="ECO:0007669"/>
    <property type="project" value="UniProtKB-SubCell"/>
</dbReference>
<feature type="transmembrane region" description="Helical" evidence="6">
    <location>
        <begin position="181"/>
        <end position="202"/>
    </location>
</feature>
<evidence type="ECO:0000256" key="5">
    <source>
        <dbReference type="ARBA" id="ARBA00023136"/>
    </source>
</evidence>
<protein>
    <recommendedName>
        <fullName evidence="9">ABC transporter permease</fullName>
    </recommendedName>
</protein>
<gene>
    <name evidence="7" type="ORF">GCM10010123_23300</name>
</gene>
<accession>A0A8J3FCQ9</accession>
<sequence length="453" mass="45281">MSAVAAPAVRRARRIGAGLVLAGLGAAAGFGAAAGPAAARFTFGEGAGGAGVGVPGRGGAVAFGVLAALAGAALLLPRPGAADPAGGAPADGAAGAGGGAAAGGGSAGGAGGERVRRRVERVLLGVGVIGVVLSFLCWQVSAAPAGQNFLPLASTLRGTFLLALPLIFGALGGVLCERSGVVNVAIEGQLLMGAFGGALLGTLAQSPWVGLVAAALGGVLVSALLAVFAIRYLVDQVVLGIVLNLLAIGLTGFLYERLMQTDQVRYNEPPKFAEWQLGPLADLPVLGPVLGRGTLFAYLAVALVVALHLGLARTRWGLRTRAVGEHPTAADTVGVRVRRLRYRNVLAAGAVAGVGGASYTLVSFSFTKDMIGGKGFIALAALIFGRWSPVGALLAALFFGFADQLQTYLGTIDSVIPSEFLQMLPYLATILAVAGLVGRVRAPAADGKPYAGH</sequence>
<dbReference type="PANTHER" id="PTHR43370">
    <property type="entry name" value="SUGAR ABC TRANSPORTER INTEGRAL MEMBRANE PROTEIN-RELATED"/>
    <property type="match status" value="1"/>
</dbReference>
<dbReference type="Pfam" id="PF02653">
    <property type="entry name" value="BPD_transp_2"/>
    <property type="match status" value="1"/>
</dbReference>
<evidence type="ECO:0000313" key="8">
    <source>
        <dbReference type="Proteomes" id="UP000649739"/>
    </source>
</evidence>
<keyword evidence="8" id="KW-1185">Reference proteome</keyword>
<evidence type="ECO:0000256" key="3">
    <source>
        <dbReference type="ARBA" id="ARBA00022692"/>
    </source>
</evidence>
<keyword evidence="2" id="KW-1003">Cell membrane</keyword>
<evidence type="ECO:0000256" key="1">
    <source>
        <dbReference type="ARBA" id="ARBA00004651"/>
    </source>
</evidence>
<feature type="transmembrane region" description="Helical" evidence="6">
    <location>
        <begin position="295"/>
        <end position="312"/>
    </location>
</feature>
<evidence type="ECO:0008006" key="9">
    <source>
        <dbReference type="Google" id="ProtNLM"/>
    </source>
</evidence>
<feature type="transmembrane region" description="Helical" evidence="6">
    <location>
        <begin position="122"/>
        <end position="142"/>
    </location>
</feature>
<organism evidence="7 8">
    <name type="scientific">Pilimelia anulata</name>
    <dbReference type="NCBI Taxonomy" id="53371"/>
    <lineage>
        <taxon>Bacteria</taxon>
        <taxon>Bacillati</taxon>
        <taxon>Actinomycetota</taxon>
        <taxon>Actinomycetes</taxon>
        <taxon>Micromonosporales</taxon>
        <taxon>Micromonosporaceae</taxon>
        <taxon>Pilimelia</taxon>
    </lineage>
</organism>
<keyword evidence="3 6" id="KW-0812">Transmembrane</keyword>
<name>A0A8J3FCQ9_9ACTN</name>
<feature type="transmembrane region" description="Helical" evidence="6">
    <location>
        <begin position="345"/>
        <end position="364"/>
    </location>
</feature>
<dbReference type="AlphaFoldDB" id="A0A8J3FCQ9"/>
<proteinExistence type="predicted"/>
<evidence type="ECO:0000313" key="7">
    <source>
        <dbReference type="EMBL" id="GGJ92751.1"/>
    </source>
</evidence>
<evidence type="ECO:0000256" key="2">
    <source>
        <dbReference type="ARBA" id="ARBA00022475"/>
    </source>
</evidence>
<evidence type="ECO:0000256" key="6">
    <source>
        <dbReference type="SAM" id="Phobius"/>
    </source>
</evidence>
<keyword evidence="5 6" id="KW-0472">Membrane</keyword>
<comment type="caution">
    <text evidence="7">The sequence shown here is derived from an EMBL/GenBank/DDBJ whole genome shotgun (WGS) entry which is preliminary data.</text>
</comment>
<evidence type="ECO:0000256" key="4">
    <source>
        <dbReference type="ARBA" id="ARBA00022989"/>
    </source>
</evidence>
<reference evidence="7" key="2">
    <citation type="submission" date="2020-09" db="EMBL/GenBank/DDBJ databases">
        <authorList>
            <person name="Sun Q."/>
            <person name="Ohkuma M."/>
        </authorList>
    </citation>
    <scope>NUCLEOTIDE SEQUENCE</scope>
    <source>
        <strain evidence="7">JCM 3090</strain>
    </source>
</reference>
<feature type="transmembrane region" description="Helical" evidence="6">
    <location>
        <begin position="154"/>
        <end position="174"/>
    </location>
</feature>
<feature type="transmembrane region" description="Helical" evidence="6">
    <location>
        <begin position="58"/>
        <end position="76"/>
    </location>
</feature>
<dbReference type="GO" id="GO:0022857">
    <property type="term" value="F:transmembrane transporter activity"/>
    <property type="evidence" value="ECO:0007669"/>
    <property type="project" value="InterPro"/>
</dbReference>
<dbReference type="InterPro" id="IPR001851">
    <property type="entry name" value="ABC_transp_permease"/>
</dbReference>
<comment type="subcellular location">
    <subcellularLocation>
        <location evidence="1">Cell membrane</location>
        <topology evidence="1">Multi-pass membrane protein</topology>
    </subcellularLocation>
</comment>
<dbReference type="PANTHER" id="PTHR43370:SF1">
    <property type="entry name" value="GUANOSINE ABC TRANSPORTER PERMEASE PROTEIN NUPQ"/>
    <property type="match status" value="1"/>
</dbReference>
<feature type="transmembrane region" description="Helical" evidence="6">
    <location>
        <begin position="376"/>
        <end position="402"/>
    </location>
</feature>
<dbReference type="Proteomes" id="UP000649739">
    <property type="component" value="Unassembled WGS sequence"/>
</dbReference>
<dbReference type="CDD" id="cd06580">
    <property type="entry name" value="TM_PBP1_transp_TpRbsC_like"/>
    <property type="match status" value="1"/>
</dbReference>
<keyword evidence="4 6" id="KW-1133">Transmembrane helix</keyword>